<name>A0A8K0GBL1_IGNLU</name>
<keyword evidence="5" id="KW-0378">Hydrolase</keyword>
<gene>
    <name evidence="9" type="ORF">ILUMI_07463</name>
</gene>
<reference evidence="9" key="1">
    <citation type="submission" date="2019-08" db="EMBL/GenBank/DDBJ databases">
        <title>The genome of the North American firefly Photinus pyralis.</title>
        <authorList>
            <consortium name="Photinus pyralis genome working group"/>
            <person name="Fallon T.R."/>
            <person name="Sander Lower S.E."/>
            <person name="Weng J.-K."/>
        </authorList>
    </citation>
    <scope>NUCLEOTIDE SEQUENCE</scope>
    <source>
        <strain evidence="9">TRF0915ILg1</strain>
        <tissue evidence="9">Whole body</tissue>
    </source>
</reference>
<evidence type="ECO:0000256" key="4">
    <source>
        <dbReference type="ARBA" id="ARBA00022759"/>
    </source>
</evidence>
<dbReference type="Proteomes" id="UP000801492">
    <property type="component" value="Unassembled WGS sequence"/>
</dbReference>
<dbReference type="OrthoDB" id="6779461at2759"/>
<dbReference type="GO" id="GO:0042575">
    <property type="term" value="C:DNA polymerase complex"/>
    <property type="evidence" value="ECO:0007669"/>
    <property type="project" value="UniProtKB-ARBA"/>
</dbReference>
<keyword evidence="6" id="KW-0695">RNA-directed DNA polymerase</keyword>
<evidence type="ECO:0000259" key="8">
    <source>
        <dbReference type="PROSITE" id="PS50994"/>
    </source>
</evidence>
<dbReference type="Pfam" id="PF17917">
    <property type="entry name" value="RT_RNaseH"/>
    <property type="match status" value="1"/>
</dbReference>
<dbReference type="Pfam" id="PF00665">
    <property type="entry name" value="rve"/>
    <property type="match status" value="1"/>
</dbReference>
<feature type="compositionally biased region" description="Basic residues" evidence="7">
    <location>
        <begin position="494"/>
        <end position="506"/>
    </location>
</feature>
<keyword evidence="10" id="KW-1185">Reference proteome</keyword>
<dbReference type="EMBL" id="VTPC01003337">
    <property type="protein sequence ID" value="KAF2898710.1"/>
    <property type="molecule type" value="Genomic_DNA"/>
</dbReference>
<dbReference type="GO" id="GO:0004519">
    <property type="term" value="F:endonuclease activity"/>
    <property type="evidence" value="ECO:0007669"/>
    <property type="project" value="UniProtKB-KW"/>
</dbReference>
<dbReference type="SUPFAM" id="SSF56672">
    <property type="entry name" value="DNA/RNA polymerases"/>
    <property type="match status" value="1"/>
</dbReference>
<dbReference type="GO" id="GO:0016787">
    <property type="term" value="F:hydrolase activity"/>
    <property type="evidence" value="ECO:0007669"/>
    <property type="project" value="UniProtKB-KW"/>
</dbReference>
<dbReference type="GO" id="GO:0015074">
    <property type="term" value="P:DNA integration"/>
    <property type="evidence" value="ECO:0007669"/>
    <property type="project" value="InterPro"/>
</dbReference>
<keyword evidence="3" id="KW-0540">Nuclease</keyword>
<feature type="compositionally biased region" description="Polar residues" evidence="7">
    <location>
        <begin position="421"/>
        <end position="449"/>
    </location>
</feature>
<evidence type="ECO:0000256" key="7">
    <source>
        <dbReference type="SAM" id="MobiDB-lite"/>
    </source>
</evidence>
<dbReference type="SUPFAM" id="SSF53098">
    <property type="entry name" value="Ribonuclease H-like"/>
    <property type="match status" value="1"/>
</dbReference>
<protein>
    <recommendedName>
        <fullName evidence="8">Integrase catalytic domain-containing protein</fullName>
    </recommendedName>
</protein>
<evidence type="ECO:0000313" key="9">
    <source>
        <dbReference type="EMBL" id="KAF2898710.1"/>
    </source>
</evidence>
<dbReference type="CDD" id="cd09274">
    <property type="entry name" value="RNase_HI_RT_Ty3"/>
    <property type="match status" value="1"/>
</dbReference>
<evidence type="ECO:0000256" key="2">
    <source>
        <dbReference type="ARBA" id="ARBA00022695"/>
    </source>
</evidence>
<dbReference type="InterPro" id="IPR001584">
    <property type="entry name" value="Integrase_cat-core"/>
</dbReference>
<dbReference type="InterPro" id="IPR050951">
    <property type="entry name" value="Retrovirus_Pol_polyprotein"/>
</dbReference>
<keyword evidence="1" id="KW-0808">Transferase</keyword>
<dbReference type="PANTHER" id="PTHR37984">
    <property type="entry name" value="PROTEIN CBG26694"/>
    <property type="match status" value="1"/>
</dbReference>
<organism evidence="9 10">
    <name type="scientific">Ignelater luminosus</name>
    <name type="common">Cucubano</name>
    <name type="synonym">Pyrophorus luminosus</name>
    <dbReference type="NCBI Taxonomy" id="2038154"/>
    <lineage>
        <taxon>Eukaryota</taxon>
        <taxon>Metazoa</taxon>
        <taxon>Ecdysozoa</taxon>
        <taxon>Arthropoda</taxon>
        <taxon>Hexapoda</taxon>
        <taxon>Insecta</taxon>
        <taxon>Pterygota</taxon>
        <taxon>Neoptera</taxon>
        <taxon>Endopterygota</taxon>
        <taxon>Coleoptera</taxon>
        <taxon>Polyphaga</taxon>
        <taxon>Elateriformia</taxon>
        <taxon>Elateroidea</taxon>
        <taxon>Elateridae</taxon>
        <taxon>Agrypninae</taxon>
        <taxon>Pyrophorini</taxon>
        <taxon>Ignelater</taxon>
    </lineage>
</organism>
<feature type="region of interest" description="Disordered" evidence="7">
    <location>
        <begin position="421"/>
        <end position="506"/>
    </location>
</feature>
<proteinExistence type="predicted"/>
<keyword evidence="2" id="KW-0548">Nucleotidyltransferase</keyword>
<feature type="compositionally biased region" description="Polar residues" evidence="7">
    <location>
        <begin position="466"/>
        <end position="476"/>
    </location>
</feature>
<evidence type="ECO:0000313" key="10">
    <source>
        <dbReference type="Proteomes" id="UP000801492"/>
    </source>
</evidence>
<evidence type="ECO:0000256" key="1">
    <source>
        <dbReference type="ARBA" id="ARBA00022679"/>
    </source>
</evidence>
<evidence type="ECO:0000256" key="3">
    <source>
        <dbReference type="ARBA" id="ARBA00022722"/>
    </source>
</evidence>
<dbReference type="InterPro" id="IPR036397">
    <property type="entry name" value="RNaseH_sf"/>
</dbReference>
<dbReference type="InterPro" id="IPR043502">
    <property type="entry name" value="DNA/RNA_pol_sf"/>
</dbReference>
<dbReference type="PROSITE" id="PS50994">
    <property type="entry name" value="INTEGRASE"/>
    <property type="match status" value="1"/>
</dbReference>
<dbReference type="InterPro" id="IPR041373">
    <property type="entry name" value="RT_RNaseH"/>
</dbReference>
<dbReference type="Gene3D" id="3.30.420.10">
    <property type="entry name" value="Ribonuclease H-like superfamily/Ribonuclease H"/>
    <property type="match status" value="1"/>
</dbReference>
<evidence type="ECO:0000256" key="5">
    <source>
        <dbReference type="ARBA" id="ARBA00022801"/>
    </source>
</evidence>
<comment type="caution">
    <text evidence="9">The sequence shown here is derived from an EMBL/GenBank/DDBJ whole genome shotgun (WGS) entry which is preliminary data.</text>
</comment>
<evidence type="ECO:0000256" key="6">
    <source>
        <dbReference type="ARBA" id="ARBA00022918"/>
    </source>
</evidence>
<dbReference type="AlphaFoldDB" id="A0A8K0GBL1"/>
<keyword evidence="4" id="KW-0255">Endonuclease</keyword>
<dbReference type="GO" id="GO:0003964">
    <property type="term" value="F:RNA-directed DNA polymerase activity"/>
    <property type="evidence" value="ECO:0007669"/>
    <property type="project" value="UniProtKB-KW"/>
</dbReference>
<dbReference type="PANTHER" id="PTHR37984:SF5">
    <property type="entry name" value="PROTEIN NYNRIN-LIKE"/>
    <property type="match status" value="1"/>
</dbReference>
<sequence length="506" mass="57504">MDLLFGRSSLYDPTKKLKLTCDSSCYGVGAVLSHVINGEEKPISLASKTLSSAEKNYAQIKREALVDVFGLKKYLNHLFGRRFELVTDHSPLTIIFGEKKNRDYQILYKKEADIPTEKDVVLKQVFVYVRDGWPSALARSFVWWPTLDNQIEDQVKQRSSCQSQSNSGRVTPVYWPLTHRRWQQVHMDLAQIYYKGAAVNIFILTGAYSKWIEAIVMGTVTTSDIITEVRSLVAAYGLMEEVVSDNGPQFCSQLIKKIFEKNVIKHTLTPSYRANSNGAAERAVQNIKAAIKRSLQDQPFSFQNLQHIKDNYLMVFRNTPHTVTGRTPAEMFLGRRPRTRLSILQPNLSEHVEKKRAATTPALIRVKTYDEGEKVWVRNVRREEVKWFPGVVTKTKSLSTCLVRVNGVTKFVHVDYLKPKSTSELPQMGTNSNPAVNINPSRPQGSVVQSEDKTISDVQSEPPPQRNMQTTTSDVQPSPLPLTYSEPTQEPLKRSTRVKRRPLKYS</sequence>
<dbReference type="InterPro" id="IPR012337">
    <property type="entry name" value="RNaseH-like_sf"/>
</dbReference>
<dbReference type="GO" id="GO:0003676">
    <property type="term" value="F:nucleic acid binding"/>
    <property type="evidence" value="ECO:0007669"/>
    <property type="project" value="InterPro"/>
</dbReference>
<accession>A0A8K0GBL1</accession>
<feature type="domain" description="Integrase catalytic" evidence="8">
    <location>
        <begin position="172"/>
        <end position="336"/>
    </location>
</feature>